<protein>
    <recommendedName>
        <fullName evidence="2">Retrovirus-related Pol polyprotein from transposon TNT 1-94-like beta-barrel domain-containing protein</fullName>
    </recommendedName>
</protein>
<feature type="domain" description="Retrovirus-related Pol polyprotein from transposon TNT 1-94-like beta-barrel" evidence="2">
    <location>
        <begin position="83"/>
        <end position="152"/>
    </location>
</feature>
<evidence type="ECO:0000259" key="2">
    <source>
        <dbReference type="Pfam" id="PF22936"/>
    </source>
</evidence>
<reference evidence="3" key="2">
    <citation type="journal article" date="2024" name="Plant">
        <title>Genomic evolution and insights into agronomic trait innovations of Sesamum species.</title>
        <authorList>
            <person name="Miao H."/>
            <person name="Wang L."/>
            <person name="Qu L."/>
            <person name="Liu H."/>
            <person name="Sun Y."/>
            <person name="Le M."/>
            <person name="Wang Q."/>
            <person name="Wei S."/>
            <person name="Zheng Y."/>
            <person name="Lin W."/>
            <person name="Duan Y."/>
            <person name="Cao H."/>
            <person name="Xiong S."/>
            <person name="Wang X."/>
            <person name="Wei L."/>
            <person name="Li C."/>
            <person name="Ma Q."/>
            <person name="Ju M."/>
            <person name="Zhao R."/>
            <person name="Li G."/>
            <person name="Mu C."/>
            <person name="Tian Q."/>
            <person name="Mei H."/>
            <person name="Zhang T."/>
            <person name="Gao T."/>
            <person name="Zhang H."/>
        </authorList>
    </citation>
    <scope>NUCLEOTIDE SEQUENCE</scope>
    <source>
        <strain evidence="3">G02</strain>
    </source>
</reference>
<organism evidence="3">
    <name type="scientific">Sesamum radiatum</name>
    <name type="common">Black benniseed</name>
    <dbReference type="NCBI Taxonomy" id="300843"/>
    <lineage>
        <taxon>Eukaryota</taxon>
        <taxon>Viridiplantae</taxon>
        <taxon>Streptophyta</taxon>
        <taxon>Embryophyta</taxon>
        <taxon>Tracheophyta</taxon>
        <taxon>Spermatophyta</taxon>
        <taxon>Magnoliopsida</taxon>
        <taxon>eudicotyledons</taxon>
        <taxon>Gunneridae</taxon>
        <taxon>Pentapetalae</taxon>
        <taxon>asterids</taxon>
        <taxon>lamiids</taxon>
        <taxon>Lamiales</taxon>
        <taxon>Pedaliaceae</taxon>
        <taxon>Sesamum</taxon>
    </lineage>
</organism>
<evidence type="ECO:0000256" key="1">
    <source>
        <dbReference type="SAM" id="MobiDB-lite"/>
    </source>
</evidence>
<comment type="caution">
    <text evidence="3">The sequence shown here is derived from an EMBL/GenBank/DDBJ whole genome shotgun (WGS) entry which is preliminary data.</text>
</comment>
<gene>
    <name evidence="3" type="ORF">Sradi_2336500</name>
</gene>
<accession>A0AAW2T5P7</accession>
<dbReference type="AlphaFoldDB" id="A0AAW2T5P7"/>
<dbReference type="InterPro" id="IPR054722">
    <property type="entry name" value="PolX-like_BBD"/>
</dbReference>
<sequence length="159" mass="18072">MEQRRRNGGPSGRAFAVSEEGETSTQGIIRDTEGQFSELIKLEVRRMMQENDEAANANFVDFEDFAGISLSQTYPKFAPFNSWILDSWVTSHIYADLSLFQSLKKLSNKSYINLSDGTRRTVAKVGDIHLSHVIKHTQVLYIPPFKYNALTVKLGLWKL</sequence>
<name>A0AAW2T5P7_SESRA</name>
<reference evidence="3" key="1">
    <citation type="submission" date="2020-06" db="EMBL/GenBank/DDBJ databases">
        <authorList>
            <person name="Li T."/>
            <person name="Hu X."/>
            <person name="Zhang T."/>
            <person name="Song X."/>
            <person name="Zhang H."/>
            <person name="Dai N."/>
            <person name="Sheng W."/>
            <person name="Hou X."/>
            <person name="Wei L."/>
        </authorList>
    </citation>
    <scope>NUCLEOTIDE SEQUENCE</scope>
    <source>
        <strain evidence="3">G02</strain>
        <tissue evidence="3">Leaf</tissue>
    </source>
</reference>
<dbReference type="EMBL" id="JACGWJ010000009">
    <property type="protein sequence ID" value="KAL0399932.1"/>
    <property type="molecule type" value="Genomic_DNA"/>
</dbReference>
<proteinExistence type="predicted"/>
<feature type="region of interest" description="Disordered" evidence="1">
    <location>
        <begin position="1"/>
        <end position="26"/>
    </location>
</feature>
<evidence type="ECO:0000313" key="3">
    <source>
        <dbReference type="EMBL" id="KAL0399932.1"/>
    </source>
</evidence>
<dbReference type="Pfam" id="PF22936">
    <property type="entry name" value="Pol_BBD"/>
    <property type="match status" value="1"/>
</dbReference>